<reference evidence="2" key="2">
    <citation type="submission" date="2013-12" db="EMBL/GenBank/DDBJ databases">
        <authorList>
            <person name="Yu Y."/>
            <person name="Lee S."/>
            <person name="de Baynast K."/>
            <person name="Wissotski M."/>
            <person name="Liu L."/>
            <person name="Talag J."/>
            <person name="Goicoechea J."/>
            <person name="Angelova A."/>
            <person name="Jetty R."/>
            <person name="Kudrna D."/>
            <person name="Golser W."/>
            <person name="Rivera L."/>
            <person name="Zhang J."/>
            <person name="Wing R."/>
        </authorList>
    </citation>
    <scope>NUCLEOTIDE SEQUENCE</scope>
</reference>
<dbReference type="STRING" id="77586.A0A0D9WGJ3"/>
<dbReference type="Gramene" id="LPERR05G13170.1">
    <property type="protein sequence ID" value="LPERR05G13170.1"/>
    <property type="gene ID" value="LPERR05G13170"/>
</dbReference>
<organism evidence="1 2">
    <name type="scientific">Leersia perrieri</name>
    <dbReference type="NCBI Taxonomy" id="77586"/>
    <lineage>
        <taxon>Eukaryota</taxon>
        <taxon>Viridiplantae</taxon>
        <taxon>Streptophyta</taxon>
        <taxon>Embryophyta</taxon>
        <taxon>Tracheophyta</taxon>
        <taxon>Spermatophyta</taxon>
        <taxon>Magnoliopsida</taxon>
        <taxon>Liliopsida</taxon>
        <taxon>Poales</taxon>
        <taxon>Poaceae</taxon>
        <taxon>BOP clade</taxon>
        <taxon>Oryzoideae</taxon>
        <taxon>Oryzeae</taxon>
        <taxon>Oryzinae</taxon>
        <taxon>Leersia</taxon>
    </lineage>
</organism>
<reference evidence="1 2" key="1">
    <citation type="submission" date="2012-08" db="EMBL/GenBank/DDBJ databases">
        <title>Oryza genome evolution.</title>
        <authorList>
            <person name="Wing R.A."/>
        </authorList>
    </citation>
    <scope>NUCLEOTIDE SEQUENCE</scope>
</reference>
<dbReference type="eggNOG" id="KOG0684">
    <property type="taxonomic scope" value="Eukaryota"/>
</dbReference>
<keyword evidence="2" id="KW-1185">Reference proteome</keyword>
<dbReference type="AlphaFoldDB" id="A0A0D9WGJ3"/>
<dbReference type="GO" id="GO:0016705">
    <property type="term" value="F:oxidoreductase activity, acting on paired donors, with incorporation or reduction of molecular oxygen"/>
    <property type="evidence" value="ECO:0007669"/>
    <property type="project" value="InterPro"/>
</dbReference>
<evidence type="ECO:0000313" key="1">
    <source>
        <dbReference type="EnsemblPlants" id="LPERR05G13170.1"/>
    </source>
</evidence>
<sequence>MIHELYMKIGSVFTISVARILKATFLVGPEVSVHFFQGLESEVSHGNLFEFTVHMCRKEVGHGVDTATRIEHSRFIVDALKPTRLMIHVDPMVQEVELVLRLWK</sequence>
<reference evidence="1" key="3">
    <citation type="submission" date="2015-04" db="UniProtKB">
        <authorList>
            <consortium name="EnsemblPlants"/>
        </authorList>
    </citation>
    <scope>IDENTIFICATION</scope>
</reference>
<name>A0A0D9WGJ3_9ORYZ</name>
<dbReference type="GO" id="GO:0020037">
    <property type="term" value="F:heme binding"/>
    <property type="evidence" value="ECO:0007669"/>
    <property type="project" value="InterPro"/>
</dbReference>
<dbReference type="Proteomes" id="UP000032180">
    <property type="component" value="Chromosome 5"/>
</dbReference>
<dbReference type="Gene3D" id="1.10.630.10">
    <property type="entry name" value="Cytochrome P450"/>
    <property type="match status" value="1"/>
</dbReference>
<protein>
    <submittedName>
        <fullName evidence="1">Uncharacterized protein</fullName>
    </submittedName>
</protein>
<dbReference type="HOGENOM" id="CLU_2254001_0_0_1"/>
<proteinExistence type="predicted"/>
<dbReference type="GO" id="GO:0004497">
    <property type="term" value="F:monooxygenase activity"/>
    <property type="evidence" value="ECO:0007669"/>
    <property type="project" value="InterPro"/>
</dbReference>
<dbReference type="GO" id="GO:0005506">
    <property type="term" value="F:iron ion binding"/>
    <property type="evidence" value="ECO:0007669"/>
    <property type="project" value="InterPro"/>
</dbReference>
<evidence type="ECO:0000313" key="2">
    <source>
        <dbReference type="Proteomes" id="UP000032180"/>
    </source>
</evidence>
<dbReference type="InterPro" id="IPR036396">
    <property type="entry name" value="Cyt_P450_sf"/>
</dbReference>
<dbReference type="EnsemblPlants" id="LPERR05G13170.1">
    <property type="protein sequence ID" value="LPERR05G13170.1"/>
    <property type="gene ID" value="LPERR05G13170"/>
</dbReference>
<accession>A0A0D9WGJ3</accession>